<dbReference type="OrthoDB" id="2963168at2759"/>
<proteinExistence type="predicted"/>
<dbReference type="Proteomes" id="UP000076154">
    <property type="component" value="Unassembled WGS sequence"/>
</dbReference>
<comment type="caution">
    <text evidence="2">The sequence shown here is derived from an EMBL/GenBank/DDBJ whole genome shotgun (WGS) entry which is preliminary data.</text>
</comment>
<organism evidence="2 3">
    <name type="scientific">Hypsizygus marmoreus</name>
    <name type="common">White beech mushroom</name>
    <name type="synonym">Agaricus marmoreus</name>
    <dbReference type="NCBI Taxonomy" id="39966"/>
    <lineage>
        <taxon>Eukaryota</taxon>
        <taxon>Fungi</taxon>
        <taxon>Dikarya</taxon>
        <taxon>Basidiomycota</taxon>
        <taxon>Agaricomycotina</taxon>
        <taxon>Agaricomycetes</taxon>
        <taxon>Agaricomycetidae</taxon>
        <taxon>Agaricales</taxon>
        <taxon>Tricholomatineae</taxon>
        <taxon>Lyophyllaceae</taxon>
        <taxon>Hypsizygus</taxon>
    </lineage>
</organism>
<dbReference type="InParanoid" id="A0A369JJH4"/>
<dbReference type="CDD" id="cd10170">
    <property type="entry name" value="ASKHA_NBD_HSP70"/>
    <property type="match status" value="1"/>
</dbReference>
<evidence type="ECO:0008006" key="4">
    <source>
        <dbReference type="Google" id="ProtNLM"/>
    </source>
</evidence>
<evidence type="ECO:0000313" key="2">
    <source>
        <dbReference type="EMBL" id="RDB20555.1"/>
    </source>
</evidence>
<reference evidence="2" key="1">
    <citation type="submission" date="2018-04" db="EMBL/GenBank/DDBJ databases">
        <title>Whole genome sequencing of Hypsizygus marmoreus.</title>
        <authorList>
            <person name="Choi I.-G."/>
            <person name="Min B."/>
            <person name="Kim J.-G."/>
            <person name="Kim S."/>
            <person name="Oh Y.-L."/>
            <person name="Kong W.-S."/>
            <person name="Park H."/>
            <person name="Jeong J."/>
            <person name="Song E.-S."/>
        </authorList>
    </citation>
    <scope>NUCLEOTIDE SEQUENCE [LARGE SCALE GENOMIC DNA]</scope>
    <source>
        <strain evidence="2">51987-8</strain>
    </source>
</reference>
<evidence type="ECO:0000313" key="3">
    <source>
        <dbReference type="Proteomes" id="UP000076154"/>
    </source>
</evidence>
<feature type="compositionally biased region" description="Polar residues" evidence="1">
    <location>
        <begin position="408"/>
        <end position="418"/>
    </location>
</feature>
<evidence type="ECO:0000256" key="1">
    <source>
        <dbReference type="SAM" id="MobiDB-lite"/>
    </source>
</evidence>
<dbReference type="PANTHER" id="PTHR14187:SF5">
    <property type="entry name" value="HEAT SHOCK 70 KDA PROTEIN 12A"/>
    <property type="match status" value="1"/>
</dbReference>
<accession>A0A369JJH4</accession>
<gene>
    <name evidence="2" type="ORF">Hypma_012280</name>
</gene>
<dbReference type="EMBL" id="LUEZ02000058">
    <property type="protein sequence ID" value="RDB20555.1"/>
    <property type="molecule type" value="Genomic_DNA"/>
</dbReference>
<dbReference type="Gene3D" id="3.30.420.40">
    <property type="match status" value="1"/>
</dbReference>
<name>A0A369JJH4_HYPMA</name>
<dbReference type="STRING" id="39966.A0A369JJH4"/>
<protein>
    <recommendedName>
        <fullName evidence="4">Heat shock protein 12A</fullName>
    </recommendedName>
</protein>
<sequence length="471" mass="52022">MSSSQQPYRGSSRKLVLAFDVGTTYSGVSYSILEPGQVPKIEGVTQFPGQEEEVNGYSKIPTIIYYDQAGNVRAVGAEAIQESIEDKIKDERWIKAEWFKLHMQPMAISDPTSELPQLPENKSVTDVFADFLRYLYVCAKDYIAQKHGAQLWPSVERNIAFVLTHPNGWTSAEQQKLVKISALAGLIPDTPRGHRRLHLVTEGEANIHLYRQSGLTIEGGNGIMVVDAGGGTIDISTYEQISTSNGTFFKETAMPECHLQGSAFVTMRARKFLEDRLRGSEFSDQISTITQLFDKEYKLTFTESEDPIRGQLKLSGLDVASFFEPSLTCIVQAIERQLASARKPVSTVLLVGGFAASQWLLSQLKASSHLTICRLPDSYIHKTVADGAVYSYLNLAHAPPTSEPTPTPKQAQVSSNASEIPPADGFNGEDAPPGIVARFLDFIASLFRSDPADLERESTRHLYYSSSRTSR</sequence>
<feature type="region of interest" description="Disordered" evidence="1">
    <location>
        <begin position="400"/>
        <end position="431"/>
    </location>
</feature>
<dbReference type="SUPFAM" id="SSF53067">
    <property type="entry name" value="Actin-like ATPase domain"/>
    <property type="match status" value="2"/>
</dbReference>
<dbReference type="InterPro" id="IPR043129">
    <property type="entry name" value="ATPase_NBD"/>
</dbReference>
<dbReference type="AlphaFoldDB" id="A0A369JJH4"/>
<dbReference type="PANTHER" id="PTHR14187">
    <property type="entry name" value="ALPHA KINASE/ELONGATION FACTOR 2 KINASE"/>
    <property type="match status" value="1"/>
</dbReference>
<keyword evidence="3" id="KW-1185">Reference proteome</keyword>